<evidence type="ECO:0000313" key="2">
    <source>
        <dbReference type="Proteomes" id="UP001239462"/>
    </source>
</evidence>
<evidence type="ECO:0000313" key="1">
    <source>
        <dbReference type="EMBL" id="MDM4014985.1"/>
    </source>
</evidence>
<sequence length="72" mass="7811">MQTSLSKQTIEIPCENCGRKTAKSIGWVKANKLFVCACGTNITLDASKLNGEIAKVERSLKDLEQTLKKLGG</sequence>
<dbReference type="EMBL" id="JASZZN010000003">
    <property type="protein sequence ID" value="MDM4014985.1"/>
    <property type="molecule type" value="Genomic_DNA"/>
</dbReference>
<proteinExistence type="predicted"/>
<organism evidence="1 2">
    <name type="scientific">Roseiconus lacunae</name>
    <dbReference type="NCBI Taxonomy" id="2605694"/>
    <lineage>
        <taxon>Bacteria</taxon>
        <taxon>Pseudomonadati</taxon>
        <taxon>Planctomycetota</taxon>
        <taxon>Planctomycetia</taxon>
        <taxon>Pirellulales</taxon>
        <taxon>Pirellulaceae</taxon>
        <taxon>Roseiconus</taxon>
    </lineage>
</organism>
<gene>
    <name evidence="1" type="ORF">QTN89_06060</name>
</gene>
<dbReference type="Proteomes" id="UP001239462">
    <property type="component" value="Unassembled WGS sequence"/>
</dbReference>
<keyword evidence="2" id="KW-1185">Reference proteome</keyword>
<reference evidence="1 2" key="1">
    <citation type="submission" date="2023-06" db="EMBL/GenBank/DDBJ databases">
        <title>Roseiconus lacunae JC819 isolated from Gulf of Mannar region, Tamil Nadu.</title>
        <authorList>
            <person name="Pk S."/>
            <person name="Ch S."/>
            <person name="Ch V.R."/>
        </authorList>
    </citation>
    <scope>NUCLEOTIDE SEQUENCE [LARGE SCALE GENOMIC DNA]</scope>
    <source>
        <strain evidence="1 2">JC819</strain>
    </source>
</reference>
<comment type="caution">
    <text evidence="1">The sequence shown here is derived from an EMBL/GenBank/DDBJ whole genome shotgun (WGS) entry which is preliminary data.</text>
</comment>
<dbReference type="RefSeq" id="WP_289162568.1">
    <property type="nucleotide sequence ID" value="NZ_JASZZN010000003.1"/>
</dbReference>
<protein>
    <submittedName>
        <fullName evidence="1">Uncharacterized protein</fullName>
    </submittedName>
</protein>
<accession>A0ABT7PEQ4</accession>
<name>A0ABT7PEQ4_9BACT</name>